<reference evidence="1" key="2">
    <citation type="journal article" date="2015" name="Data Brief">
        <title>Shoot transcriptome of the giant reed, Arundo donax.</title>
        <authorList>
            <person name="Barrero R.A."/>
            <person name="Guerrero F.D."/>
            <person name="Moolhuijzen P."/>
            <person name="Goolsby J.A."/>
            <person name="Tidwell J."/>
            <person name="Bellgard S.E."/>
            <person name="Bellgard M.I."/>
        </authorList>
    </citation>
    <scope>NUCLEOTIDE SEQUENCE</scope>
    <source>
        <tissue evidence="1">Shoot tissue taken approximately 20 cm above the soil surface</tissue>
    </source>
</reference>
<protein>
    <submittedName>
        <fullName evidence="1">Uncharacterized protein</fullName>
    </submittedName>
</protein>
<reference evidence="1" key="1">
    <citation type="submission" date="2014-09" db="EMBL/GenBank/DDBJ databases">
        <authorList>
            <person name="Magalhaes I.L.F."/>
            <person name="Oliveira U."/>
            <person name="Santos F.R."/>
            <person name="Vidigal T.H.D.A."/>
            <person name="Brescovit A.D."/>
            <person name="Santos A.J."/>
        </authorList>
    </citation>
    <scope>NUCLEOTIDE SEQUENCE</scope>
    <source>
        <tissue evidence="1">Shoot tissue taken approximately 20 cm above the soil surface</tissue>
    </source>
</reference>
<organism evidence="1">
    <name type="scientific">Arundo donax</name>
    <name type="common">Giant reed</name>
    <name type="synonym">Donax arundinaceus</name>
    <dbReference type="NCBI Taxonomy" id="35708"/>
    <lineage>
        <taxon>Eukaryota</taxon>
        <taxon>Viridiplantae</taxon>
        <taxon>Streptophyta</taxon>
        <taxon>Embryophyta</taxon>
        <taxon>Tracheophyta</taxon>
        <taxon>Spermatophyta</taxon>
        <taxon>Magnoliopsida</taxon>
        <taxon>Liliopsida</taxon>
        <taxon>Poales</taxon>
        <taxon>Poaceae</taxon>
        <taxon>PACMAD clade</taxon>
        <taxon>Arundinoideae</taxon>
        <taxon>Arundineae</taxon>
        <taxon>Arundo</taxon>
    </lineage>
</organism>
<proteinExistence type="predicted"/>
<name>A0A0A9A4F8_ARUDO</name>
<sequence>MPIARIRRDPLWVRPGVERSAESSGSRVGSTQEFTQVRATQRCNILRHAVCSLVFGGVVS</sequence>
<dbReference type="AlphaFoldDB" id="A0A0A9A4F8"/>
<dbReference type="EMBL" id="GBRH01253072">
    <property type="protein sequence ID" value="JAD44823.1"/>
    <property type="molecule type" value="Transcribed_RNA"/>
</dbReference>
<accession>A0A0A9A4F8</accession>
<evidence type="ECO:0000313" key="1">
    <source>
        <dbReference type="EMBL" id="JAD44823.1"/>
    </source>
</evidence>